<dbReference type="EMBL" id="JAPZVI010000010">
    <property type="protein sequence ID" value="MCZ8402741.1"/>
    <property type="molecule type" value="Genomic_DNA"/>
</dbReference>
<evidence type="ECO:0000313" key="10">
    <source>
        <dbReference type="Proteomes" id="UP001141992"/>
    </source>
</evidence>
<protein>
    <submittedName>
        <fullName evidence="9">Cytochrome c biogenesis CcdA family protein</fullName>
    </submittedName>
</protein>
<gene>
    <name evidence="9" type="ORF">O9570_14915</name>
</gene>
<comment type="caution">
    <text evidence="9">The sequence shown here is derived from an EMBL/GenBank/DDBJ whole genome shotgun (WGS) entry which is preliminary data.</text>
</comment>
<evidence type="ECO:0000256" key="7">
    <source>
        <dbReference type="SAM" id="Phobius"/>
    </source>
</evidence>
<accession>A0A0D6ICP3</accession>
<evidence type="ECO:0000256" key="1">
    <source>
        <dbReference type="ARBA" id="ARBA00004141"/>
    </source>
</evidence>
<organism evidence="9 10">
    <name type="scientific">Alcaligenes xylosoxydans xylosoxydans</name>
    <name type="common">Achromobacter xylosoxidans</name>
    <dbReference type="NCBI Taxonomy" id="85698"/>
    <lineage>
        <taxon>Bacteria</taxon>
        <taxon>Pseudomonadati</taxon>
        <taxon>Pseudomonadota</taxon>
        <taxon>Betaproteobacteria</taxon>
        <taxon>Burkholderiales</taxon>
        <taxon>Alcaligenaceae</taxon>
        <taxon>Achromobacter</taxon>
    </lineage>
</organism>
<evidence type="ECO:0000256" key="2">
    <source>
        <dbReference type="ARBA" id="ARBA00006143"/>
    </source>
</evidence>
<feature type="transmembrane region" description="Helical" evidence="7">
    <location>
        <begin position="12"/>
        <end position="32"/>
    </location>
</feature>
<dbReference type="InterPro" id="IPR051790">
    <property type="entry name" value="Cytochrome_c-biogenesis_DsbD"/>
</dbReference>
<evidence type="ECO:0000313" key="9">
    <source>
        <dbReference type="EMBL" id="MCZ8402741.1"/>
    </source>
</evidence>
<evidence type="ECO:0000256" key="5">
    <source>
        <dbReference type="ARBA" id="ARBA00022989"/>
    </source>
</evidence>
<dbReference type="GO" id="GO:0016020">
    <property type="term" value="C:membrane"/>
    <property type="evidence" value="ECO:0007669"/>
    <property type="project" value="UniProtKB-SubCell"/>
</dbReference>
<dbReference type="Proteomes" id="UP001141992">
    <property type="component" value="Unassembled WGS sequence"/>
</dbReference>
<dbReference type="PANTHER" id="PTHR31272">
    <property type="entry name" value="CYTOCHROME C-TYPE BIOGENESIS PROTEIN HI_1454-RELATED"/>
    <property type="match status" value="1"/>
</dbReference>
<dbReference type="AlphaFoldDB" id="A0A0D6ICP3"/>
<sequence>MTTLIDTPLALAAGMLTVASPCVLPLLPILLGSAVERAGRLRPLCIVLGFVLAFSGLGIALSLLSGAVESAHEAVRSVSVAALALFGLARIWPRPYDWLAARLSGPLQGVIGLGARGGSGNAGGFLLGMSLGAVWTPCAGPVLASILILAARAQDLAHSSLLLLVYGLGAGIPMLVIAYGGGFAARRVGAIARHAVRLQRAFGVLLVASAIAIHFQYDVLAYAWISRLFA</sequence>
<comment type="subcellular location">
    <subcellularLocation>
        <location evidence="1">Membrane</location>
        <topology evidence="1">Multi-pass membrane protein</topology>
    </subcellularLocation>
</comment>
<feature type="transmembrane region" description="Helical" evidence="7">
    <location>
        <begin position="125"/>
        <end position="149"/>
    </location>
</feature>
<feature type="transmembrane region" description="Helical" evidence="7">
    <location>
        <begin position="201"/>
        <end position="225"/>
    </location>
</feature>
<reference evidence="9" key="1">
    <citation type="submission" date="2022-12" db="EMBL/GenBank/DDBJ databases">
        <authorList>
            <person name="Voronina O.L."/>
            <person name="Kunda M.S."/>
            <person name="Ryzhova N."/>
            <person name="Aksenova E.I."/>
        </authorList>
    </citation>
    <scope>NUCLEOTIDE SEQUENCE</scope>
    <source>
        <strain evidence="9">SCCH136:Ach223948</strain>
    </source>
</reference>
<comment type="similarity">
    <text evidence="2">Belongs to the DsbD family.</text>
</comment>
<dbReference type="InterPro" id="IPR003834">
    <property type="entry name" value="Cyt_c_assmbl_TM_dom"/>
</dbReference>
<evidence type="ECO:0000259" key="8">
    <source>
        <dbReference type="Pfam" id="PF02683"/>
    </source>
</evidence>
<feature type="domain" description="Cytochrome C biogenesis protein transmembrane" evidence="8">
    <location>
        <begin position="9"/>
        <end position="213"/>
    </location>
</feature>
<evidence type="ECO:0000256" key="4">
    <source>
        <dbReference type="ARBA" id="ARBA00022748"/>
    </source>
</evidence>
<dbReference type="RefSeq" id="WP_006387575.1">
    <property type="nucleotide sequence ID" value="NZ_CP014028.1"/>
</dbReference>
<keyword evidence="6 7" id="KW-0472">Membrane</keyword>
<keyword evidence="5 7" id="KW-1133">Transmembrane helix</keyword>
<dbReference type="Pfam" id="PF02683">
    <property type="entry name" value="DsbD_TM"/>
    <property type="match status" value="1"/>
</dbReference>
<keyword evidence="4" id="KW-0201">Cytochrome c-type biogenesis</keyword>
<dbReference type="GO" id="GO:0017004">
    <property type="term" value="P:cytochrome complex assembly"/>
    <property type="evidence" value="ECO:0007669"/>
    <property type="project" value="UniProtKB-KW"/>
</dbReference>
<keyword evidence="3 7" id="KW-0812">Transmembrane</keyword>
<feature type="transmembrane region" description="Helical" evidence="7">
    <location>
        <begin position="44"/>
        <end position="68"/>
    </location>
</feature>
<name>A0A0D6ICP3_ALCXX</name>
<evidence type="ECO:0000256" key="3">
    <source>
        <dbReference type="ARBA" id="ARBA00022692"/>
    </source>
</evidence>
<dbReference type="GeneID" id="75278428"/>
<proteinExistence type="inferred from homology"/>
<feature type="transmembrane region" description="Helical" evidence="7">
    <location>
        <begin position="161"/>
        <end position="180"/>
    </location>
</feature>
<dbReference type="PANTHER" id="PTHR31272:SF9">
    <property type="entry name" value="BLL1027 PROTEIN"/>
    <property type="match status" value="1"/>
</dbReference>
<dbReference type="KEGG" id="axx:ERS451415_04571"/>
<evidence type="ECO:0000256" key="6">
    <source>
        <dbReference type="ARBA" id="ARBA00023136"/>
    </source>
</evidence>
<dbReference type="eggNOG" id="COG0785">
    <property type="taxonomic scope" value="Bacteria"/>
</dbReference>